<dbReference type="RefSeq" id="WP_127197205.1">
    <property type="nucleotide sequence ID" value="NZ_RZNX01000001.1"/>
</dbReference>
<evidence type="ECO:0000313" key="2">
    <source>
        <dbReference type="EMBL" id="RUT35505.1"/>
    </source>
</evidence>
<evidence type="ECO:0000256" key="1">
    <source>
        <dbReference type="SAM" id="SignalP"/>
    </source>
</evidence>
<name>A0A3S1DD08_9BACL</name>
<feature type="chain" id="PRO_5018763923" evidence="1">
    <location>
        <begin position="25"/>
        <end position="312"/>
    </location>
</feature>
<protein>
    <submittedName>
        <fullName evidence="2">S-layer homology domain-containing protein</fullName>
    </submittedName>
</protein>
<gene>
    <name evidence="2" type="ORF">EJP77_00295</name>
</gene>
<dbReference type="EMBL" id="RZNX01000001">
    <property type="protein sequence ID" value="RUT35505.1"/>
    <property type="molecule type" value="Genomic_DNA"/>
</dbReference>
<proteinExistence type="predicted"/>
<dbReference type="AlphaFoldDB" id="A0A3S1DD08"/>
<keyword evidence="3" id="KW-1185">Reference proteome</keyword>
<dbReference type="Proteomes" id="UP000272464">
    <property type="component" value="Unassembled WGS sequence"/>
</dbReference>
<dbReference type="OrthoDB" id="1738667at2"/>
<comment type="caution">
    <text evidence="2">The sequence shown here is derived from an EMBL/GenBank/DDBJ whole genome shotgun (WGS) entry which is preliminary data.</text>
</comment>
<organism evidence="2 3">
    <name type="scientific">Paenibacillus zeisoli</name>
    <dbReference type="NCBI Taxonomy" id="2496267"/>
    <lineage>
        <taxon>Bacteria</taxon>
        <taxon>Bacillati</taxon>
        <taxon>Bacillota</taxon>
        <taxon>Bacilli</taxon>
        <taxon>Bacillales</taxon>
        <taxon>Paenibacillaceae</taxon>
        <taxon>Paenibacillus</taxon>
    </lineage>
</organism>
<sequence>MKKKYSMLLLTTVLLLSAALPVSALQDTAPDLTANKINVIQIPGSSLDPQQKLDYASGINSIVKGLDLNLDTYRFIKKPEASDYFTKISNSAWYSEAFVIAQIHGLDIPKDITADTIMTREQFAHLLSQAIQVNEDYSTINRYNTITDEDSITPAYTSSIQNLLNLGISLLDAKLNFNPKSPITRSVAAGWLNESVDATKNLKAQADGRPLQEYALSTKTIDGQVTEVEVSAQAPHAGYGLRISSIRYDQAKKVAVIYTEVVQPRPTGMYAQVITKVRDTAYIPSGYQVKLAVADPNTNTETTATDSGNVSK</sequence>
<accession>A0A3S1DD08</accession>
<evidence type="ECO:0000313" key="3">
    <source>
        <dbReference type="Proteomes" id="UP000272464"/>
    </source>
</evidence>
<feature type="signal peptide" evidence="1">
    <location>
        <begin position="1"/>
        <end position="24"/>
    </location>
</feature>
<keyword evidence="1" id="KW-0732">Signal</keyword>
<reference evidence="2 3" key="1">
    <citation type="submission" date="2018-12" db="EMBL/GenBank/DDBJ databases">
        <authorList>
            <person name="Sun L."/>
            <person name="Chen Z."/>
        </authorList>
    </citation>
    <scope>NUCLEOTIDE SEQUENCE [LARGE SCALE GENOMIC DNA]</scope>
    <source>
        <strain evidence="2 3">3-5-3</strain>
    </source>
</reference>